<evidence type="ECO:0000256" key="2">
    <source>
        <dbReference type="ARBA" id="ARBA00012438"/>
    </source>
</evidence>
<dbReference type="PRINTS" id="PR00344">
    <property type="entry name" value="BCTRLSENSOR"/>
</dbReference>
<proteinExistence type="predicted"/>
<evidence type="ECO:0000313" key="12">
    <source>
        <dbReference type="Proteomes" id="UP000615455"/>
    </source>
</evidence>
<dbReference type="InterPro" id="IPR036890">
    <property type="entry name" value="HATPase_C_sf"/>
</dbReference>
<protein>
    <recommendedName>
        <fullName evidence="2">histidine kinase</fullName>
        <ecNumber evidence="2">2.7.13.3</ecNumber>
    </recommendedName>
</protein>
<dbReference type="InterPro" id="IPR004358">
    <property type="entry name" value="Sig_transdc_His_kin-like_C"/>
</dbReference>
<dbReference type="Pfam" id="PF16927">
    <property type="entry name" value="HisKA_7TM"/>
    <property type="match status" value="1"/>
</dbReference>
<organism evidence="11 12">
    <name type="scientific">Paenibacillus marchantiophytorum</name>
    <dbReference type="NCBI Taxonomy" id="1619310"/>
    <lineage>
        <taxon>Bacteria</taxon>
        <taxon>Bacillati</taxon>
        <taxon>Bacillota</taxon>
        <taxon>Bacilli</taxon>
        <taxon>Bacillales</taxon>
        <taxon>Paenibacillaceae</taxon>
        <taxon>Paenibacillus</taxon>
    </lineage>
</organism>
<dbReference type="GO" id="GO:0016301">
    <property type="term" value="F:kinase activity"/>
    <property type="evidence" value="ECO:0007669"/>
    <property type="project" value="UniProtKB-KW"/>
</dbReference>
<dbReference type="InterPro" id="IPR036097">
    <property type="entry name" value="HisK_dim/P_sf"/>
</dbReference>
<evidence type="ECO:0000256" key="7">
    <source>
        <dbReference type="ARBA" id="ARBA00022840"/>
    </source>
</evidence>
<dbReference type="EMBL" id="BMHE01000009">
    <property type="protein sequence ID" value="GFZ77626.1"/>
    <property type="molecule type" value="Genomic_DNA"/>
</dbReference>
<dbReference type="InterPro" id="IPR005467">
    <property type="entry name" value="His_kinase_dom"/>
</dbReference>
<keyword evidence="8" id="KW-0902">Two-component regulatory system</keyword>
<feature type="domain" description="Histidine kinase" evidence="10">
    <location>
        <begin position="368"/>
        <end position="586"/>
    </location>
</feature>
<evidence type="ECO:0000259" key="10">
    <source>
        <dbReference type="PROSITE" id="PS50109"/>
    </source>
</evidence>
<dbReference type="Pfam" id="PF02518">
    <property type="entry name" value="HATPase_c"/>
    <property type="match status" value="1"/>
</dbReference>
<keyword evidence="9" id="KW-0812">Transmembrane</keyword>
<feature type="transmembrane region" description="Helical" evidence="9">
    <location>
        <begin position="98"/>
        <end position="116"/>
    </location>
</feature>
<keyword evidence="5" id="KW-0547">Nucleotide-binding</keyword>
<keyword evidence="7" id="KW-0067">ATP-binding</keyword>
<dbReference type="SUPFAM" id="SSF55785">
    <property type="entry name" value="PYP-like sensor domain (PAS domain)"/>
    <property type="match status" value="1"/>
</dbReference>
<dbReference type="Gene3D" id="3.30.565.10">
    <property type="entry name" value="Histidine kinase-like ATPase, C-terminal domain"/>
    <property type="match status" value="1"/>
</dbReference>
<dbReference type="PROSITE" id="PS50109">
    <property type="entry name" value="HIS_KIN"/>
    <property type="match status" value="1"/>
</dbReference>
<accession>A0ABQ1ELR7</accession>
<keyword evidence="12" id="KW-1185">Reference proteome</keyword>
<dbReference type="SUPFAM" id="SSF55874">
    <property type="entry name" value="ATPase domain of HSP90 chaperone/DNA topoisomerase II/histidine kinase"/>
    <property type="match status" value="1"/>
</dbReference>
<evidence type="ECO:0000256" key="4">
    <source>
        <dbReference type="ARBA" id="ARBA00022679"/>
    </source>
</evidence>
<evidence type="ECO:0000256" key="6">
    <source>
        <dbReference type="ARBA" id="ARBA00022777"/>
    </source>
</evidence>
<dbReference type="Pfam" id="PF00512">
    <property type="entry name" value="HisKA"/>
    <property type="match status" value="1"/>
</dbReference>
<keyword evidence="4" id="KW-0808">Transferase</keyword>
<dbReference type="InterPro" id="IPR050736">
    <property type="entry name" value="Sensor_HK_Regulatory"/>
</dbReference>
<feature type="transmembrane region" description="Helical" evidence="9">
    <location>
        <begin position="65"/>
        <end position="86"/>
    </location>
</feature>
<dbReference type="SMART" id="SM00387">
    <property type="entry name" value="HATPase_c"/>
    <property type="match status" value="1"/>
</dbReference>
<feature type="transmembrane region" description="Helical" evidence="9">
    <location>
        <begin position="33"/>
        <end position="53"/>
    </location>
</feature>
<dbReference type="RefSeq" id="WP_189011679.1">
    <property type="nucleotide sequence ID" value="NZ_BMHE01000009.1"/>
</dbReference>
<dbReference type="CDD" id="cd00075">
    <property type="entry name" value="HATPase"/>
    <property type="match status" value="1"/>
</dbReference>
<dbReference type="Proteomes" id="UP000615455">
    <property type="component" value="Unassembled WGS sequence"/>
</dbReference>
<evidence type="ECO:0000256" key="8">
    <source>
        <dbReference type="ARBA" id="ARBA00023012"/>
    </source>
</evidence>
<evidence type="ECO:0000256" key="9">
    <source>
        <dbReference type="SAM" id="Phobius"/>
    </source>
</evidence>
<keyword evidence="3" id="KW-0597">Phosphoprotein</keyword>
<dbReference type="PANTHER" id="PTHR43711:SF1">
    <property type="entry name" value="HISTIDINE KINASE 1"/>
    <property type="match status" value="1"/>
</dbReference>
<dbReference type="EC" id="2.7.13.3" evidence="2"/>
<keyword evidence="6 11" id="KW-0418">Kinase</keyword>
<sequence length="608" mass="68911">MDTKQWMSVTLFIATALMLFISFLSYRKRHLPVAKTMIFIMLAAACYAFGYAFEVLSGSLKEVKLSLQIEYLGIPFVTTLWLFQVIQFTGTASRYRKQLALALFLIPITVFVLHATNEWHHLVYKRYVLNVESSIPLYTTVKGPWYEVHTIYNYSALLYGMLLFIPMYWKALPIVRKQIVVLLLGAIAPMLFNMFFWFGVTVDLTPFGFAVSGVAYVWGILRFNLLRLTPLAYAKVFETIRDGVILFDYEDQIISYNRAAEKVFPELGLTKRYPADMAMVLSASPALIQHIRAAGDGDERFPFHRMYANRTRHYSCSLSLIYESSTVLIGKILMFNDITQMKESEDRLRENARQLSDLNAFKDKLFTVVAHDIRDPIALLVSLTELLGDELTASDFEHAELVRELKGQVQSTFHLVENLLDWYRSQEGKVVFRPLGWNLQQVVRQALLLAGTKAGMKQIRLTEHIDEKLGVRADKEMLDLILRNLLSNAIKFTGIGGKIEIEARLEGKMVIVSVSDNGVGIDEQTMELLLKEEPFLKVMVNGGDSGDTRFGLALTREFVRIHGGSLWFESQPGIGTTFSFSLPATAGWVDAFDDGGLEEDGYESDYGG</sequence>
<dbReference type="Gene3D" id="1.10.287.130">
    <property type="match status" value="1"/>
</dbReference>
<dbReference type="CDD" id="cd00082">
    <property type="entry name" value="HisKA"/>
    <property type="match status" value="1"/>
</dbReference>
<reference evidence="12" key="1">
    <citation type="journal article" date="2019" name="Int. J. Syst. Evol. Microbiol.">
        <title>The Global Catalogue of Microorganisms (GCM) 10K type strain sequencing project: providing services to taxonomists for standard genome sequencing and annotation.</title>
        <authorList>
            <consortium name="The Broad Institute Genomics Platform"/>
            <consortium name="The Broad Institute Genome Sequencing Center for Infectious Disease"/>
            <person name="Wu L."/>
            <person name="Ma J."/>
        </authorList>
    </citation>
    <scope>NUCLEOTIDE SEQUENCE [LARGE SCALE GENOMIC DNA]</scope>
    <source>
        <strain evidence="12">CGMCC 1.15043</strain>
    </source>
</reference>
<dbReference type="InterPro" id="IPR035965">
    <property type="entry name" value="PAS-like_dom_sf"/>
</dbReference>
<dbReference type="PANTHER" id="PTHR43711">
    <property type="entry name" value="TWO-COMPONENT HISTIDINE KINASE"/>
    <property type="match status" value="1"/>
</dbReference>
<gene>
    <name evidence="11" type="ORF">GCM10008018_24010</name>
</gene>
<keyword evidence="9" id="KW-1133">Transmembrane helix</keyword>
<comment type="catalytic activity">
    <reaction evidence="1">
        <text>ATP + protein L-histidine = ADP + protein N-phospho-L-histidine.</text>
        <dbReference type="EC" id="2.7.13.3"/>
    </reaction>
</comment>
<name>A0ABQ1ELR7_9BACL</name>
<evidence type="ECO:0000313" key="11">
    <source>
        <dbReference type="EMBL" id="GFZ77626.1"/>
    </source>
</evidence>
<feature type="transmembrane region" description="Helical" evidence="9">
    <location>
        <begin position="181"/>
        <end position="200"/>
    </location>
</feature>
<dbReference type="InterPro" id="IPR003661">
    <property type="entry name" value="HisK_dim/P_dom"/>
</dbReference>
<dbReference type="SUPFAM" id="SSF47384">
    <property type="entry name" value="Homodimeric domain of signal transducing histidine kinase"/>
    <property type="match status" value="1"/>
</dbReference>
<dbReference type="Gene3D" id="3.30.450.20">
    <property type="entry name" value="PAS domain"/>
    <property type="match status" value="1"/>
</dbReference>
<evidence type="ECO:0000256" key="5">
    <source>
        <dbReference type="ARBA" id="ARBA00022741"/>
    </source>
</evidence>
<feature type="transmembrane region" description="Helical" evidence="9">
    <location>
        <begin position="151"/>
        <end position="169"/>
    </location>
</feature>
<keyword evidence="9" id="KW-0472">Membrane</keyword>
<comment type="caution">
    <text evidence="11">The sequence shown here is derived from an EMBL/GenBank/DDBJ whole genome shotgun (WGS) entry which is preliminary data.</text>
</comment>
<evidence type="ECO:0000256" key="3">
    <source>
        <dbReference type="ARBA" id="ARBA00022553"/>
    </source>
</evidence>
<dbReference type="InterPro" id="IPR003594">
    <property type="entry name" value="HATPase_dom"/>
</dbReference>
<evidence type="ECO:0000256" key="1">
    <source>
        <dbReference type="ARBA" id="ARBA00000085"/>
    </source>
</evidence>
<dbReference type="InterPro" id="IPR031621">
    <property type="entry name" value="HisKA_7TM"/>
</dbReference>
<dbReference type="SMART" id="SM00388">
    <property type="entry name" value="HisKA"/>
    <property type="match status" value="1"/>
</dbReference>
<feature type="transmembrane region" description="Helical" evidence="9">
    <location>
        <begin position="6"/>
        <end position="26"/>
    </location>
</feature>